<comment type="caution">
    <text evidence="2">The sequence shown here is derived from an EMBL/GenBank/DDBJ whole genome shotgun (WGS) entry which is preliminary data.</text>
</comment>
<accession>A0A8H6IMX9</accession>
<reference evidence="2 3" key="1">
    <citation type="journal article" date="2020" name="Phytopathology">
        <title>Genome Sequence Resources of Colletotrichum truncatum, C. plurivorum, C. musicola, and C. sojae: Four Species Pathogenic to Soybean (Glycine max).</title>
        <authorList>
            <person name="Rogerio F."/>
            <person name="Boufleur T.R."/>
            <person name="Ciampi-Guillardi M."/>
            <person name="Sukno S.A."/>
            <person name="Thon M.R."/>
            <person name="Massola Junior N.S."/>
            <person name="Baroncelli R."/>
        </authorList>
    </citation>
    <scope>NUCLEOTIDE SEQUENCE [LARGE SCALE GENOMIC DNA]</scope>
    <source>
        <strain evidence="2 3">LFN0009</strain>
    </source>
</reference>
<evidence type="ECO:0000313" key="3">
    <source>
        <dbReference type="Proteomes" id="UP000652219"/>
    </source>
</evidence>
<protein>
    <recommendedName>
        <fullName evidence="4">Secreted protein</fullName>
    </recommendedName>
</protein>
<organism evidence="2 3">
    <name type="scientific">Colletotrichum sojae</name>
    <dbReference type="NCBI Taxonomy" id="2175907"/>
    <lineage>
        <taxon>Eukaryota</taxon>
        <taxon>Fungi</taxon>
        <taxon>Dikarya</taxon>
        <taxon>Ascomycota</taxon>
        <taxon>Pezizomycotina</taxon>
        <taxon>Sordariomycetes</taxon>
        <taxon>Hypocreomycetidae</taxon>
        <taxon>Glomerellales</taxon>
        <taxon>Glomerellaceae</taxon>
        <taxon>Colletotrichum</taxon>
        <taxon>Colletotrichum orchidearum species complex</taxon>
    </lineage>
</organism>
<name>A0A8H6IMX9_9PEZI</name>
<feature type="chain" id="PRO_5034966585" description="Secreted protein" evidence="1">
    <location>
        <begin position="22"/>
        <end position="191"/>
    </location>
</feature>
<evidence type="ECO:0008006" key="4">
    <source>
        <dbReference type="Google" id="ProtNLM"/>
    </source>
</evidence>
<dbReference type="Proteomes" id="UP000652219">
    <property type="component" value="Unassembled WGS sequence"/>
</dbReference>
<evidence type="ECO:0000256" key="1">
    <source>
        <dbReference type="SAM" id="SignalP"/>
    </source>
</evidence>
<dbReference type="EMBL" id="WIGN01000606">
    <property type="protein sequence ID" value="KAF6787303.1"/>
    <property type="molecule type" value="Genomic_DNA"/>
</dbReference>
<dbReference type="AlphaFoldDB" id="A0A8H6IMX9"/>
<sequence length="191" mass="20786">MGPKFLTTLVASLALFATSSALTVPEEGEDGIYLAHVDENGQEVHTKIADLDPATSLNVTAADVAAALDKRAISWPSGTYPTCVNLQWLGHWDFYDGGAWNYFYDACYDVGSQRFYNGDSLYSRYGTAVAYMCSYSNSGNPCNIQEWVDAVNWLAGTCSQRNGGNMVSAYLTIPSWKKAYGYTTAGSGFCH</sequence>
<gene>
    <name evidence="2" type="ORF">CSOJ01_15263</name>
</gene>
<proteinExistence type="predicted"/>
<keyword evidence="3" id="KW-1185">Reference proteome</keyword>
<evidence type="ECO:0000313" key="2">
    <source>
        <dbReference type="EMBL" id="KAF6787303.1"/>
    </source>
</evidence>
<keyword evidence="1" id="KW-0732">Signal</keyword>
<feature type="signal peptide" evidence="1">
    <location>
        <begin position="1"/>
        <end position="21"/>
    </location>
</feature>